<evidence type="ECO:0000256" key="2">
    <source>
        <dbReference type="ARBA" id="ARBA00022448"/>
    </source>
</evidence>
<dbReference type="Pfam" id="PF01891">
    <property type="entry name" value="CbiM"/>
    <property type="match status" value="1"/>
</dbReference>
<feature type="transmembrane region" description="Helical" evidence="7">
    <location>
        <begin position="134"/>
        <end position="156"/>
    </location>
</feature>
<keyword evidence="5 7" id="KW-1133">Transmembrane helix</keyword>
<feature type="transmembrane region" description="Helical" evidence="7">
    <location>
        <begin position="168"/>
        <end position="196"/>
    </location>
</feature>
<dbReference type="Gene3D" id="1.10.1760.20">
    <property type="match status" value="1"/>
</dbReference>
<dbReference type="Proteomes" id="UP000182179">
    <property type="component" value="Unassembled WGS sequence"/>
</dbReference>
<evidence type="ECO:0000256" key="7">
    <source>
        <dbReference type="SAM" id="Phobius"/>
    </source>
</evidence>
<accession>A0A1H5GN78</accession>
<comment type="caution">
    <text evidence="8">The sequence shown here is derived from an EMBL/GenBank/DDBJ whole genome shotgun (WGS) entry which is preliminary data.</text>
</comment>
<name>A0A1H5GN78_9PSED</name>
<keyword evidence="3" id="KW-1003">Cell membrane</keyword>
<evidence type="ECO:0000256" key="3">
    <source>
        <dbReference type="ARBA" id="ARBA00022475"/>
    </source>
</evidence>
<gene>
    <name evidence="8" type="ORF">SAMN04515675_4278</name>
</gene>
<feature type="transmembrane region" description="Helical" evidence="7">
    <location>
        <begin position="70"/>
        <end position="88"/>
    </location>
</feature>
<proteinExistence type="predicted"/>
<sequence length="259" mass="28942">MLQNVGVDWLLDSSPRDEVRNEVFCSGGAPVISAAVLAPETLSIGWLLYAPVVMWAILRSPWVELFADRRRQHLLFGTVFALFMLWLVRRDFDTGVSYHFIGMTAVTLLLDWPLAIVGGLAAQLGLVLLGRQDLAAVGVNGLLLIVLPVLVTEACASLVERAQPRNPFVYIFCSGFFAAALSALLCLLVGLGLLWFDGRFAMPEWLEDFVGYLWLIIFPEAFINGMVISALVVFCPEWLETFNRTRYLSAPWKDDDSRR</sequence>
<organism evidence="8 9">
    <name type="scientific">Pseudomonas costantinii</name>
    <dbReference type="NCBI Taxonomy" id="168469"/>
    <lineage>
        <taxon>Bacteria</taxon>
        <taxon>Pseudomonadati</taxon>
        <taxon>Pseudomonadota</taxon>
        <taxon>Gammaproteobacteria</taxon>
        <taxon>Pseudomonadales</taxon>
        <taxon>Pseudomonadaceae</taxon>
        <taxon>Pseudomonas</taxon>
    </lineage>
</organism>
<keyword evidence="2" id="KW-0813">Transport</keyword>
<feature type="transmembrane region" description="Helical" evidence="7">
    <location>
        <begin position="41"/>
        <end position="58"/>
    </location>
</feature>
<keyword evidence="4 7" id="KW-0812">Transmembrane</keyword>
<evidence type="ECO:0000256" key="6">
    <source>
        <dbReference type="ARBA" id="ARBA00023136"/>
    </source>
</evidence>
<evidence type="ECO:0000313" key="8">
    <source>
        <dbReference type="EMBL" id="SEE17223.1"/>
    </source>
</evidence>
<feature type="transmembrane region" description="Helical" evidence="7">
    <location>
        <begin position="211"/>
        <end position="234"/>
    </location>
</feature>
<evidence type="ECO:0000256" key="4">
    <source>
        <dbReference type="ARBA" id="ARBA00022692"/>
    </source>
</evidence>
<feature type="transmembrane region" description="Helical" evidence="7">
    <location>
        <begin position="100"/>
        <end position="122"/>
    </location>
</feature>
<protein>
    <submittedName>
        <fullName evidence="8">Uncharacterized membrane protein</fullName>
    </submittedName>
</protein>
<dbReference type="InterPro" id="IPR002751">
    <property type="entry name" value="CbiM/NikMN"/>
</dbReference>
<dbReference type="EMBL" id="FNTS01000002">
    <property type="protein sequence ID" value="SEE17223.1"/>
    <property type="molecule type" value="Genomic_DNA"/>
</dbReference>
<reference evidence="8 9" key="1">
    <citation type="submission" date="2016-10" db="EMBL/GenBank/DDBJ databases">
        <authorList>
            <person name="Varghese N."/>
            <person name="Submissions S."/>
        </authorList>
    </citation>
    <scope>NUCLEOTIDE SEQUENCE [LARGE SCALE GENOMIC DNA]</scope>
    <source>
        <strain evidence="8 9">BS2773</strain>
    </source>
</reference>
<evidence type="ECO:0000256" key="5">
    <source>
        <dbReference type="ARBA" id="ARBA00022989"/>
    </source>
</evidence>
<keyword evidence="9" id="KW-1185">Reference proteome</keyword>
<evidence type="ECO:0000256" key="1">
    <source>
        <dbReference type="ARBA" id="ARBA00004651"/>
    </source>
</evidence>
<keyword evidence="6 7" id="KW-0472">Membrane</keyword>
<comment type="subcellular location">
    <subcellularLocation>
        <location evidence="1">Cell membrane</location>
        <topology evidence="1">Multi-pass membrane protein</topology>
    </subcellularLocation>
</comment>
<evidence type="ECO:0000313" key="9">
    <source>
        <dbReference type="Proteomes" id="UP000182179"/>
    </source>
</evidence>